<keyword evidence="4" id="KW-0963">Cytoplasm</keyword>
<organism evidence="8 11">
    <name type="scientific">Phascolarctos cinereus</name>
    <name type="common">Koala</name>
    <dbReference type="NCBI Taxonomy" id="38626"/>
    <lineage>
        <taxon>Eukaryota</taxon>
        <taxon>Metazoa</taxon>
        <taxon>Chordata</taxon>
        <taxon>Craniata</taxon>
        <taxon>Vertebrata</taxon>
        <taxon>Euteleostomi</taxon>
        <taxon>Mammalia</taxon>
        <taxon>Metatheria</taxon>
        <taxon>Diprotodontia</taxon>
        <taxon>Phascolarctidae</taxon>
        <taxon>Phascolarctos</taxon>
    </lineage>
</organism>
<comment type="similarity">
    <text evidence="3">Belongs to the CUEDC2 family.</text>
</comment>
<evidence type="ECO:0000256" key="3">
    <source>
        <dbReference type="ARBA" id="ARBA00006106"/>
    </source>
</evidence>
<evidence type="ECO:0000256" key="5">
    <source>
        <dbReference type="ARBA" id="ARBA00022786"/>
    </source>
</evidence>
<dbReference type="RefSeq" id="XP_020823065.1">
    <property type="nucleotide sequence ID" value="XM_020967406.1"/>
</dbReference>
<dbReference type="GeneID" id="110194834"/>
<evidence type="ECO:0000313" key="11">
    <source>
        <dbReference type="RefSeq" id="XP_020823073.1"/>
    </source>
</evidence>
<evidence type="ECO:0000256" key="2">
    <source>
        <dbReference type="ARBA" id="ARBA00004496"/>
    </source>
</evidence>
<dbReference type="CTD" id="79004"/>
<evidence type="ECO:0000256" key="7">
    <source>
        <dbReference type="SAM" id="MobiDB-lite"/>
    </source>
</evidence>
<feature type="region of interest" description="Disordered" evidence="7">
    <location>
        <begin position="107"/>
        <end position="161"/>
    </location>
</feature>
<protein>
    <submittedName>
        <fullName evidence="9 10">CUE domain-containing protein 2 isoform X1</fullName>
    </submittedName>
</protein>
<comment type="subcellular location">
    <subcellularLocation>
        <location evidence="2">Cytoplasm</location>
    </subcellularLocation>
    <subcellularLocation>
        <location evidence="1">Nucleus</location>
    </subcellularLocation>
</comment>
<proteinExistence type="inferred from homology"/>
<evidence type="ECO:0000256" key="1">
    <source>
        <dbReference type="ARBA" id="ARBA00004123"/>
    </source>
</evidence>
<evidence type="ECO:0000256" key="4">
    <source>
        <dbReference type="ARBA" id="ARBA00022490"/>
    </source>
</evidence>
<gene>
    <name evidence="9 10 11" type="primary">CUEDC2</name>
</gene>
<name>A0A6P5IPN9_PHACI</name>
<reference evidence="9 10" key="1">
    <citation type="submission" date="2025-04" db="UniProtKB">
        <authorList>
            <consortium name="RefSeq"/>
        </authorList>
    </citation>
    <scope>IDENTIFICATION</scope>
    <source>
        <tissue evidence="9 10">Spleen</tissue>
    </source>
</reference>
<dbReference type="GO" id="GO:0005634">
    <property type="term" value="C:nucleus"/>
    <property type="evidence" value="ECO:0007669"/>
    <property type="project" value="UniProtKB-SubCell"/>
</dbReference>
<keyword evidence="8" id="KW-1185">Reference proteome</keyword>
<dbReference type="PANTHER" id="PTHR12493:SF0">
    <property type="entry name" value="CUE DOMAIN-CONTAINING PROTEIN 2"/>
    <property type="match status" value="1"/>
</dbReference>
<dbReference type="RefSeq" id="XP_020823073.1">
    <property type="nucleotide sequence ID" value="XM_020967414.1"/>
</dbReference>
<evidence type="ECO:0000256" key="6">
    <source>
        <dbReference type="ARBA" id="ARBA00023242"/>
    </source>
</evidence>
<evidence type="ECO:0000313" key="10">
    <source>
        <dbReference type="RefSeq" id="XP_020823065.1"/>
    </source>
</evidence>
<dbReference type="PANTHER" id="PTHR12493">
    <property type="entry name" value="CUE DOMAIN CONTAINING 2"/>
    <property type="match status" value="1"/>
</dbReference>
<evidence type="ECO:0000313" key="9">
    <source>
        <dbReference type="RefSeq" id="XP_020823062.1"/>
    </source>
</evidence>
<dbReference type="CDD" id="cd14367">
    <property type="entry name" value="CUE_CUED2"/>
    <property type="match status" value="1"/>
</dbReference>
<dbReference type="RefSeq" id="XP_020823062.1">
    <property type="nucleotide sequence ID" value="XM_020967403.1"/>
</dbReference>
<feature type="compositionally biased region" description="Basic and acidic residues" evidence="7">
    <location>
        <begin position="107"/>
        <end position="117"/>
    </location>
</feature>
<dbReference type="KEGG" id="pcw:110194834"/>
<accession>A0A6P5IPN9</accession>
<sequence>MKKAPLSGWTGKERAMELESIIRDTLISFAQTHVPGADLSGLDEVVFSYITGVLEDLGSPGASDENFDMEAFAEMMDAYVPGFAKIPSGTVCDMMFDLSGQLSDARNKENVCPKNQEDNAPTSPEHLQSLEEGTQEIRKSRAHTSTPLLGEDTKAEEVSETDELQAGIQVLLEMFPSCTVGRAQRALSMARGDLEEAVHIMVEEKVEPQALGSSSKDTSRLQGAPRKEELKSFILQKYMMVDSEEDQKTHRPVAPKEAPKKLIRYIDNQVVSTKGERYKDIRKPEPEGMKSTYISLKPARKYKFH</sequence>
<dbReference type="OMA" id="CLKPQTE"/>
<dbReference type="GO" id="GO:0005737">
    <property type="term" value="C:cytoplasm"/>
    <property type="evidence" value="ECO:0007669"/>
    <property type="project" value="UniProtKB-SubCell"/>
</dbReference>
<dbReference type="AlphaFoldDB" id="A0A6P5IPN9"/>
<dbReference type="Proteomes" id="UP000515140">
    <property type="component" value="Unplaced"/>
</dbReference>
<keyword evidence="5" id="KW-0833">Ubl conjugation pathway</keyword>
<keyword evidence="6" id="KW-0539">Nucleus</keyword>
<dbReference type="InterPro" id="IPR039805">
    <property type="entry name" value="CUE_CUED2"/>
</dbReference>
<evidence type="ECO:0000313" key="8">
    <source>
        <dbReference type="Proteomes" id="UP000515140"/>
    </source>
</evidence>